<dbReference type="Proteomes" id="UP001595699">
    <property type="component" value="Unassembled WGS sequence"/>
</dbReference>
<reference evidence="3" key="1">
    <citation type="journal article" date="2019" name="Int. J. Syst. Evol. Microbiol.">
        <title>The Global Catalogue of Microorganisms (GCM) 10K type strain sequencing project: providing services to taxonomists for standard genome sequencing and annotation.</title>
        <authorList>
            <consortium name="The Broad Institute Genomics Platform"/>
            <consortium name="The Broad Institute Genome Sequencing Center for Infectious Disease"/>
            <person name="Wu L."/>
            <person name="Ma J."/>
        </authorList>
    </citation>
    <scope>NUCLEOTIDE SEQUENCE [LARGE SCALE GENOMIC DNA]</scope>
    <source>
        <strain evidence="3">CGMCC 4.7241</strain>
    </source>
</reference>
<protein>
    <recommendedName>
        <fullName evidence="4">LemA family protein</fullName>
    </recommendedName>
</protein>
<organism evidence="2 3">
    <name type="scientific">Tenggerimyces flavus</name>
    <dbReference type="NCBI Taxonomy" id="1708749"/>
    <lineage>
        <taxon>Bacteria</taxon>
        <taxon>Bacillati</taxon>
        <taxon>Actinomycetota</taxon>
        <taxon>Actinomycetes</taxon>
        <taxon>Propionibacteriales</taxon>
        <taxon>Nocardioidaceae</taxon>
        <taxon>Tenggerimyces</taxon>
    </lineage>
</organism>
<dbReference type="EMBL" id="JBHRZH010000017">
    <property type="protein sequence ID" value="MFC3763251.1"/>
    <property type="molecule type" value="Genomic_DNA"/>
</dbReference>
<gene>
    <name evidence="2" type="ORF">ACFOUW_20585</name>
</gene>
<dbReference type="SUPFAM" id="SSF140478">
    <property type="entry name" value="LemA-like"/>
    <property type="match status" value="1"/>
</dbReference>
<dbReference type="RefSeq" id="WP_205119678.1">
    <property type="nucleotide sequence ID" value="NZ_JAFBCM010000001.1"/>
</dbReference>
<evidence type="ECO:0000313" key="2">
    <source>
        <dbReference type="EMBL" id="MFC3763251.1"/>
    </source>
</evidence>
<keyword evidence="1" id="KW-0812">Transmembrane</keyword>
<keyword evidence="1" id="KW-0472">Membrane</keyword>
<keyword evidence="1" id="KW-1133">Transmembrane helix</keyword>
<dbReference type="InterPro" id="IPR023353">
    <property type="entry name" value="LemA-like_dom_sf"/>
</dbReference>
<name>A0ABV7YF29_9ACTN</name>
<evidence type="ECO:0000256" key="1">
    <source>
        <dbReference type="SAM" id="Phobius"/>
    </source>
</evidence>
<dbReference type="Gene3D" id="1.20.1440.20">
    <property type="entry name" value="LemA-like domain"/>
    <property type="match status" value="1"/>
</dbReference>
<proteinExistence type="predicted"/>
<keyword evidence="3" id="KW-1185">Reference proteome</keyword>
<feature type="transmembrane region" description="Helical" evidence="1">
    <location>
        <begin position="6"/>
        <end position="23"/>
    </location>
</feature>
<sequence>MTWVFIVVAVVAIIGVYLSWTAGRLDRLHARVDGSRASLEAQLFRRSGVAIEVATSGLLDPATAILVADAANRARSAPDDEREVAESDLSKALAAVFADPEVVAEIAAEPGANQLLSELGAACRRVEMARRFHNDTVASTRVLRSKRLVRWFRLAGYAKLPDMVELDDTQPAGLPL</sequence>
<accession>A0ABV7YF29</accession>
<evidence type="ECO:0008006" key="4">
    <source>
        <dbReference type="Google" id="ProtNLM"/>
    </source>
</evidence>
<comment type="caution">
    <text evidence="2">The sequence shown here is derived from an EMBL/GenBank/DDBJ whole genome shotgun (WGS) entry which is preliminary data.</text>
</comment>
<evidence type="ECO:0000313" key="3">
    <source>
        <dbReference type="Proteomes" id="UP001595699"/>
    </source>
</evidence>